<organism evidence="4 5">
    <name type="scientific">Pseudoglutamicibacter albus DNF00011</name>
    <dbReference type="NCBI Taxonomy" id="1401063"/>
    <lineage>
        <taxon>Bacteria</taxon>
        <taxon>Bacillati</taxon>
        <taxon>Actinomycetota</taxon>
        <taxon>Actinomycetes</taxon>
        <taxon>Micrococcales</taxon>
        <taxon>Micrococcaceae</taxon>
        <taxon>Pseudoglutamicibacter</taxon>
    </lineage>
</organism>
<dbReference type="PIRSF" id="PIRSF000126">
    <property type="entry name" value="11-beta-HSD1"/>
    <property type="match status" value="1"/>
</dbReference>
<evidence type="ECO:0008006" key="6">
    <source>
        <dbReference type="Google" id="ProtNLM"/>
    </source>
</evidence>
<evidence type="ECO:0000256" key="1">
    <source>
        <dbReference type="ARBA" id="ARBA00006484"/>
    </source>
</evidence>
<dbReference type="Proteomes" id="UP000053528">
    <property type="component" value="Unassembled WGS sequence"/>
</dbReference>
<evidence type="ECO:0000256" key="2">
    <source>
        <dbReference type="ARBA" id="ARBA00023002"/>
    </source>
</evidence>
<dbReference type="GO" id="GO:0016491">
    <property type="term" value="F:oxidoreductase activity"/>
    <property type="evidence" value="ECO:0007669"/>
    <property type="project" value="UniProtKB-KW"/>
</dbReference>
<dbReference type="EMBL" id="JRNH01000019">
    <property type="protein sequence ID" value="KGF20236.1"/>
    <property type="molecule type" value="Genomic_DNA"/>
</dbReference>
<reference evidence="4 5" key="1">
    <citation type="submission" date="2014-07" db="EMBL/GenBank/DDBJ databases">
        <authorList>
            <person name="McCorrison J."/>
            <person name="Sanka R."/>
            <person name="Torralba M."/>
            <person name="Gillis M."/>
            <person name="Haft D.H."/>
            <person name="Methe B."/>
            <person name="Sutton G."/>
            <person name="Nelson K.E."/>
        </authorList>
    </citation>
    <scope>NUCLEOTIDE SEQUENCE [LARGE SCALE GENOMIC DNA]</scope>
    <source>
        <strain evidence="4 5">DNF00011</strain>
    </source>
</reference>
<dbReference type="GO" id="GO:0016020">
    <property type="term" value="C:membrane"/>
    <property type="evidence" value="ECO:0007669"/>
    <property type="project" value="TreeGrafter"/>
</dbReference>
<dbReference type="PRINTS" id="PR00081">
    <property type="entry name" value="GDHRDH"/>
</dbReference>
<evidence type="ECO:0000313" key="4">
    <source>
        <dbReference type="EMBL" id="KGF20236.1"/>
    </source>
</evidence>
<dbReference type="PANTHER" id="PTHR44196">
    <property type="entry name" value="DEHYDROGENASE/REDUCTASE SDR FAMILY MEMBER 7B"/>
    <property type="match status" value="1"/>
</dbReference>
<dbReference type="AlphaFoldDB" id="A0A095YDP6"/>
<dbReference type="CDD" id="cd05233">
    <property type="entry name" value="SDR_c"/>
    <property type="match status" value="1"/>
</dbReference>
<dbReference type="PRINTS" id="PR00080">
    <property type="entry name" value="SDRFAMILY"/>
</dbReference>
<sequence length="267" mass="29337">MDTTPAPLNAPHRTALITGATAGIGEEFAEQLAAQGRHLVLCARDAEALAEVAHRLESRYAVHVETLIGDLLTEKGAAAVEKRLASDIDPVELLVNNAGYGLIKGFTSSEWQDEQDHWRIHTEIPLRFMHTAIPAMIKRGGGRIINIASIAAFTGVSTYSAAKHAMVEFSEYASRRYQDRGVSVTAVCPGMTRTSFHERMNMNVSRVPKIAWLKPEQVVRESLLASATGKALCIPSRRYRLVRFLLRFLPARTVQKVTTNAASSTND</sequence>
<dbReference type="Gene3D" id="3.40.50.720">
    <property type="entry name" value="NAD(P)-binding Rossmann-like Domain"/>
    <property type="match status" value="1"/>
</dbReference>
<evidence type="ECO:0000256" key="3">
    <source>
        <dbReference type="RuleBase" id="RU000363"/>
    </source>
</evidence>
<keyword evidence="2" id="KW-0560">Oxidoreductase</keyword>
<evidence type="ECO:0000313" key="5">
    <source>
        <dbReference type="Proteomes" id="UP000053528"/>
    </source>
</evidence>
<dbReference type="Pfam" id="PF00106">
    <property type="entry name" value="adh_short"/>
    <property type="match status" value="1"/>
</dbReference>
<dbReference type="PANTHER" id="PTHR44196:SF2">
    <property type="entry name" value="SHORT-CHAIN DEHYDROGENASE-RELATED"/>
    <property type="match status" value="1"/>
</dbReference>
<accession>A0A095YDP6</accession>
<gene>
    <name evidence="4" type="ORF">HMPREF2128_06365</name>
</gene>
<dbReference type="SUPFAM" id="SSF51735">
    <property type="entry name" value="NAD(P)-binding Rossmann-fold domains"/>
    <property type="match status" value="1"/>
</dbReference>
<proteinExistence type="inferred from homology"/>
<comment type="similarity">
    <text evidence="1 3">Belongs to the short-chain dehydrogenases/reductases (SDR) family.</text>
</comment>
<dbReference type="RefSeq" id="WP_052048468.1">
    <property type="nucleotide sequence ID" value="NZ_JRNH01000019.1"/>
</dbReference>
<name>A0A095YDP6_9MICC</name>
<protein>
    <recommendedName>
        <fullName evidence="6">Short-chain dehydrogenase</fullName>
    </recommendedName>
</protein>
<dbReference type="InterPro" id="IPR036291">
    <property type="entry name" value="NAD(P)-bd_dom_sf"/>
</dbReference>
<comment type="caution">
    <text evidence="4">The sequence shown here is derived from an EMBL/GenBank/DDBJ whole genome shotgun (WGS) entry which is preliminary data.</text>
</comment>
<dbReference type="InterPro" id="IPR002347">
    <property type="entry name" value="SDR_fam"/>
</dbReference>